<proteinExistence type="predicted"/>
<evidence type="ECO:0008006" key="4">
    <source>
        <dbReference type="Google" id="ProtNLM"/>
    </source>
</evidence>
<feature type="signal peptide" evidence="1">
    <location>
        <begin position="1"/>
        <end position="26"/>
    </location>
</feature>
<protein>
    <recommendedName>
        <fullName evidence="4">Beta-barrel porin-2, OmpL-like. bbp2</fullName>
    </recommendedName>
</protein>
<reference evidence="3" key="2">
    <citation type="submission" date="2023-07" db="EMBL/GenBank/DDBJ databases">
        <title>Shewanella mangrovi sp. nov., an acetaldehyde- degrading bacterium isolated from mangrove sediment.</title>
        <authorList>
            <person name="Liu Y."/>
        </authorList>
    </citation>
    <scope>NUCLEOTIDE SEQUENCE [LARGE SCALE GENOMIC DNA]</scope>
    <source>
        <strain evidence="3">C32</strain>
    </source>
</reference>
<gene>
    <name evidence="2" type="ORF">L9G74_04120</name>
</gene>
<dbReference type="Proteomes" id="UP001201549">
    <property type="component" value="Unassembled WGS sequence"/>
</dbReference>
<dbReference type="RefSeq" id="WP_238895006.1">
    <property type="nucleotide sequence ID" value="NZ_JAKOGG010000002.1"/>
</dbReference>
<reference evidence="2 3" key="1">
    <citation type="submission" date="2022-02" db="EMBL/GenBank/DDBJ databases">
        <authorList>
            <person name="Zhuang L."/>
        </authorList>
    </citation>
    <scope>NUCLEOTIDE SEQUENCE [LARGE SCALE GENOMIC DNA]</scope>
    <source>
        <strain evidence="2 3">C32</strain>
    </source>
</reference>
<comment type="caution">
    <text evidence="2">The sequence shown here is derived from an EMBL/GenBank/DDBJ whole genome shotgun (WGS) entry which is preliminary data.</text>
</comment>
<feature type="chain" id="PRO_5045878367" description="Beta-barrel porin-2, OmpL-like. bbp2" evidence="1">
    <location>
        <begin position="27"/>
        <end position="426"/>
    </location>
</feature>
<evidence type="ECO:0000313" key="2">
    <source>
        <dbReference type="EMBL" id="MCS4555612.1"/>
    </source>
</evidence>
<keyword evidence="1" id="KW-0732">Signal</keyword>
<accession>A0ABT2FH02</accession>
<sequence>MTCSRLTPWWLALCYGSALSAAGATAADWQWDWQSGIASNHTQASRFFADAGSSNQWQSLLSLQLTEGNLRGTANLQHNQSLDGAGSAHHGSLSALYWQQSLNEQADWELTLGKMQLDWGVGYGYRPLNIFSDYQRHPVGIQVEQGAQLAMLTHFTADGTWQWLASRSHYSSIAPAQTQQGLGMRRYWFDGVNEWQALLYWDQQRHWLAGASLVTVIGESLELHGSVLYQQQYLSPKLPPISEATSPITLPTQQHSWQTLLGFTWANSTGIQVIGEYWFDSRSWSKRDWQQAQALAQLAFDNAAVNQSTVDGATPTDAPRHAARYGYGYRHANIMQHTLLLHWSASTRFWQQMSDSLPAFSTSIDLLFGPADGSVVLTPRMQYQLRDDSSSLTLSLSWRYYGGRSNAAFANLGQHSVTWLGLTGRF</sequence>
<evidence type="ECO:0000256" key="1">
    <source>
        <dbReference type="SAM" id="SignalP"/>
    </source>
</evidence>
<keyword evidence="3" id="KW-1185">Reference proteome</keyword>
<dbReference type="EMBL" id="JAKOGG010000002">
    <property type="protein sequence ID" value="MCS4555612.1"/>
    <property type="molecule type" value="Genomic_DNA"/>
</dbReference>
<evidence type="ECO:0000313" key="3">
    <source>
        <dbReference type="Proteomes" id="UP001201549"/>
    </source>
</evidence>
<organism evidence="2 3">
    <name type="scientific">Shewanella electrica</name>
    <dbReference type="NCBI Taxonomy" id="515560"/>
    <lineage>
        <taxon>Bacteria</taxon>
        <taxon>Pseudomonadati</taxon>
        <taxon>Pseudomonadota</taxon>
        <taxon>Gammaproteobacteria</taxon>
        <taxon>Alteromonadales</taxon>
        <taxon>Shewanellaceae</taxon>
        <taxon>Shewanella</taxon>
    </lineage>
</organism>
<name>A0ABT2FH02_9GAMM</name>